<evidence type="ECO:0000313" key="2">
    <source>
        <dbReference type="Proteomes" id="UP000018721"/>
    </source>
</evidence>
<dbReference type="EMBL" id="ANIZ01002292">
    <property type="protein sequence ID" value="ETI41508.1"/>
    <property type="molecule type" value="Genomic_DNA"/>
</dbReference>
<name>V9ESP8_PHYNI</name>
<dbReference type="Proteomes" id="UP000018721">
    <property type="component" value="Unassembled WGS sequence"/>
</dbReference>
<organism evidence="1 2">
    <name type="scientific">Phytophthora nicotianae P1569</name>
    <dbReference type="NCBI Taxonomy" id="1317065"/>
    <lineage>
        <taxon>Eukaryota</taxon>
        <taxon>Sar</taxon>
        <taxon>Stramenopiles</taxon>
        <taxon>Oomycota</taxon>
        <taxon>Peronosporomycetes</taxon>
        <taxon>Peronosporales</taxon>
        <taxon>Peronosporaceae</taxon>
        <taxon>Phytophthora</taxon>
    </lineage>
</organism>
<dbReference type="AlphaFoldDB" id="V9ESP8"/>
<accession>V9ESP8</accession>
<protein>
    <submittedName>
        <fullName evidence="1">Uncharacterized protein</fullName>
    </submittedName>
</protein>
<proteinExistence type="predicted"/>
<reference evidence="1 2" key="1">
    <citation type="submission" date="2013-11" db="EMBL/GenBank/DDBJ databases">
        <title>The Genome Sequence of Phytophthora parasitica P1569.</title>
        <authorList>
            <consortium name="The Broad Institute Genomics Platform"/>
            <person name="Russ C."/>
            <person name="Tyler B."/>
            <person name="Panabieres F."/>
            <person name="Shan W."/>
            <person name="Tripathy S."/>
            <person name="Grunwald N."/>
            <person name="Machado M."/>
            <person name="Johnson C.S."/>
            <person name="Arredondo F."/>
            <person name="Hong C."/>
            <person name="Coffey M."/>
            <person name="Young S.K."/>
            <person name="Zeng Q."/>
            <person name="Gargeya S."/>
            <person name="Fitzgerald M."/>
            <person name="Abouelleil A."/>
            <person name="Alvarado L."/>
            <person name="Chapman S.B."/>
            <person name="Gainer-Dewar J."/>
            <person name="Goldberg J."/>
            <person name="Griggs A."/>
            <person name="Gujja S."/>
            <person name="Hansen M."/>
            <person name="Howarth C."/>
            <person name="Imamovic A."/>
            <person name="Ireland A."/>
            <person name="Larimer J."/>
            <person name="McCowan C."/>
            <person name="Murphy C."/>
            <person name="Pearson M."/>
            <person name="Poon T.W."/>
            <person name="Priest M."/>
            <person name="Roberts A."/>
            <person name="Saif S."/>
            <person name="Shea T."/>
            <person name="Sykes S."/>
            <person name="Wortman J."/>
            <person name="Nusbaum C."/>
            <person name="Birren B."/>
        </authorList>
    </citation>
    <scope>NUCLEOTIDE SEQUENCE [LARGE SCALE GENOMIC DNA]</scope>
    <source>
        <strain evidence="1 2">P1569</strain>
    </source>
</reference>
<comment type="caution">
    <text evidence="1">The sequence shown here is derived from an EMBL/GenBank/DDBJ whole genome shotgun (WGS) entry which is preliminary data.</text>
</comment>
<dbReference type="HOGENOM" id="CLU_3336702_0_0_1"/>
<keyword evidence="2" id="KW-1185">Reference proteome</keyword>
<gene>
    <name evidence="1" type="ORF">F443_13260</name>
</gene>
<evidence type="ECO:0000313" key="1">
    <source>
        <dbReference type="EMBL" id="ETI41508.1"/>
    </source>
</evidence>
<sequence>MEENTIQRNVKRIGAITVKCPKLVTDYQRWIGGVDIHD</sequence>